<protein>
    <recommendedName>
        <fullName evidence="2">Peptidase C1A papain C-terminal domain-containing protein</fullName>
    </recommendedName>
</protein>
<evidence type="ECO:0000256" key="1">
    <source>
        <dbReference type="ARBA" id="ARBA00008455"/>
    </source>
</evidence>
<dbReference type="OrthoDB" id="65740at2759"/>
<accession>A0A4U5LPS1</accession>
<dbReference type="GO" id="GO:0008234">
    <property type="term" value="F:cysteine-type peptidase activity"/>
    <property type="evidence" value="ECO:0007669"/>
    <property type="project" value="InterPro"/>
</dbReference>
<keyword evidence="4" id="KW-1185">Reference proteome</keyword>
<sequence length="132" mass="14621">MVDCSIGLYGHECHGSLMDSAFTFIQLIGGMDTEAGQGPISVAIDASHRSFQMYSSVVGYGTNPKFGNYWLVKNSWGTAWGEKERIRLSGRIRRPDTSGSSRSGLTTVELPVRPVIHCWLDMLLMLLTCRFS</sequence>
<comment type="caution">
    <text evidence="3">The sequence shown here is derived from an EMBL/GenBank/DDBJ whole genome shotgun (WGS) entry which is preliminary data.</text>
</comment>
<proteinExistence type="inferred from homology"/>
<dbReference type="InterPro" id="IPR038765">
    <property type="entry name" value="Papain-like_cys_pep_sf"/>
</dbReference>
<dbReference type="InterPro" id="IPR000668">
    <property type="entry name" value="Peptidase_C1A_C"/>
</dbReference>
<dbReference type="Pfam" id="PF00112">
    <property type="entry name" value="Peptidase_C1"/>
    <property type="match status" value="1"/>
</dbReference>
<dbReference type="Gene3D" id="3.90.70.10">
    <property type="entry name" value="Cysteine proteinases"/>
    <property type="match status" value="1"/>
</dbReference>
<dbReference type="EMBL" id="AZBU02000014">
    <property type="protein sequence ID" value="TKR57908.1"/>
    <property type="molecule type" value="Genomic_DNA"/>
</dbReference>
<reference evidence="3 4" key="2">
    <citation type="journal article" date="2019" name="G3 (Bethesda)">
        <title>Hybrid Assembly of the Genome of the Entomopathogenic Nematode Steinernema carpocapsae Identifies the X-Chromosome.</title>
        <authorList>
            <person name="Serra L."/>
            <person name="Macchietto M."/>
            <person name="Macias-Munoz A."/>
            <person name="McGill C.J."/>
            <person name="Rodriguez I.M."/>
            <person name="Rodriguez B."/>
            <person name="Murad R."/>
            <person name="Mortazavi A."/>
        </authorList>
    </citation>
    <scope>NUCLEOTIDE SEQUENCE [LARGE SCALE GENOMIC DNA]</scope>
    <source>
        <strain evidence="3 4">ALL</strain>
    </source>
</reference>
<dbReference type="AlphaFoldDB" id="A0A4U5LPS1"/>
<evidence type="ECO:0000259" key="2">
    <source>
        <dbReference type="Pfam" id="PF00112"/>
    </source>
</evidence>
<feature type="domain" description="Peptidase C1A papain C-terminal" evidence="2">
    <location>
        <begin position="38"/>
        <end position="89"/>
    </location>
</feature>
<reference evidence="3 4" key="1">
    <citation type="journal article" date="2015" name="Genome Biol.">
        <title>Comparative genomics of Steinernema reveals deeply conserved gene regulatory networks.</title>
        <authorList>
            <person name="Dillman A.R."/>
            <person name="Macchietto M."/>
            <person name="Porter C.F."/>
            <person name="Rogers A."/>
            <person name="Williams B."/>
            <person name="Antoshechkin I."/>
            <person name="Lee M.M."/>
            <person name="Goodwin Z."/>
            <person name="Lu X."/>
            <person name="Lewis E.E."/>
            <person name="Goodrich-Blair H."/>
            <person name="Stock S.P."/>
            <person name="Adams B.J."/>
            <person name="Sternberg P.W."/>
            <person name="Mortazavi A."/>
        </authorList>
    </citation>
    <scope>NUCLEOTIDE SEQUENCE [LARGE SCALE GENOMIC DNA]</scope>
    <source>
        <strain evidence="3 4">ALL</strain>
    </source>
</reference>
<comment type="similarity">
    <text evidence="1">Belongs to the peptidase C1 family.</text>
</comment>
<name>A0A4U5LPS1_STECR</name>
<dbReference type="InterPro" id="IPR013128">
    <property type="entry name" value="Peptidase_C1A"/>
</dbReference>
<evidence type="ECO:0000313" key="3">
    <source>
        <dbReference type="EMBL" id="TKR57908.1"/>
    </source>
</evidence>
<dbReference type="STRING" id="34508.A0A4U5LPS1"/>
<dbReference type="GO" id="GO:0006508">
    <property type="term" value="P:proteolysis"/>
    <property type="evidence" value="ECO:0007669"/>
    <property type="project" value="InterPro"/>
</dbReference>
<organism evidence="3 4">
    <name type="scientific">Steinernema carpocapsae</name>
    <name type="common">Entomopathogenic nematode</name>
    <dbReference type="NCBI Taxonomy" id="34508"/>
    <lineage>
        <taxon>Eukaryota</taxon>
        <taxon>Metazoa</taxon>
        <taxon>Ecdysozoa</taxon>
        <taxon>Nematoda</taxon>
        <taxon>Chromadorea</taxon>
        <taxon>Rhabditida</taxon>
        <taxon>Tylenchina</taxon>
        <taxon>Panagrolaimomorpha</taxon>
        <taxon>Strongyloidoidea</taxon>
        <taxon>Steinernematidae</taxon>
        <taxon>Steinernema</taxon>
    </lineage>
</organism>
<evidence type="ECO:0000313" key="4">
    <source>
        <dbReference type="Proteomes" id="UP000298663"/>
    </source>
</evidence>
<dbReference type="Proteomes" id="UP000298663">
    <property type="component" value="Unassembled WGS sequence"/>
</dbReference>
<dbReference type="PANTHER" id="PTHR12411">
    <property type="entry name" value="CYSTEINE PROTEASE FAMILY C1-RELATED"/>
    <property type="match status" value="1"/>
</dbReference>
<dbReference type="SUPFAM" id="SSF54001">
    <property type="entry name" value="Cysteine proteinases"/>
    <property type="match status" value="1"/>
</dbReference>
<gene>
    <name evidence="3" type="ORF">L596_030551</name>
</gene>